<sequence>MGRRDFSDLEEEIRETVKNAFDAIDFARIKKDVDDKTADAINEVKTTLKDKSYYYNKKIKEKVKNKYRDIGVTKKEENKMKMYIAKRPAGSISGIIYTVFGAILSGLFGITLISISISSYFISGFSTVQTITLSGLLALFVPSVGLTLKGISLRKRVKRFRQYIRSLNSNNYCSIEELAVSIKKKNKYVMKDLRKMIDLGMFPQGHIDDKNTYFMLSDEVYENYLASQEALKMRNKEELKRQEQLKQEVNDPAKKELRTTIEMGRNYIEQIKSVNDAIPEEEISVKLSRLQNIVAQIFKYVEQNPKKLPEVSKFINHYLPMTLKLVNSYKELNDQPVHGENIRNAKNEIEKTIDIINFAFENLLDDLFEEIALDISTDISVLETLLTQEGLTKNDFEK</sequence>
<keyword evidence="1" id="KW-0812">Transmembrane</keyword>
<dbReference type="AlphaFoldDB" id="A0A399IHA4"/>
<dbReference type="EMBL" id="QXDJ01000008">
    <property type="protein sequence ID" value="RII32343.1"/>
    <property type="molecule type" value="Genomic_DNA"/>
</dbReference>
<protein>
    <submittedName>
        <fullName evidence="2">5-bromo-4-chloroindolyl phosphate hydrolysis protein</fullName>
    </submittedName>
</protein>
<name>A0A399IHA4_9CLOT</name>
<gene>
    <name evidence="2" type="ORF">D2A34_24295</name>
</gene>
<dbReference type="RefSeq" id="WP_119368169.1">
    <property type="nucleotide sequence ID" value="NZ_QXDJ01000008.1"/>
</dbReference>
<evidence type="ECO:0000313" key="3">
    <source>
        <dbReference type="Proteomes" id="UP000265930"/>
    </source>
</evidence>
<evidence type="ECO:0000256" key="1">
    <source>
        <dbReference type="SAM" id="Phobius"/>
    </source>
</evidence>
<feature type="transmembrane region" description="Helical" evidence="1">
    <location>
        <begin position="128"/>
        <end position="151"/>
    </location>
</feature>
<reference evidence="2 3" key="1">
    <citation type="submission" date="2018-08" db="EMBL/GenBank/DDBJ databases">
        <title>Genome of Clostridium chromiireducens C1, DSM12136.</title>
        <authorList>
            <person name="Xing M."/>
            <person name="Wei Y."/>
            <person name="Ang E.L."/>
            <person name="Zhao H."/>
            <person name="Zhang Y."/>
        </authorList>
    </citation>
    <scope>NUCLEOTIDE SEQUENCE [LARGE SCALE GENOMIC DNA]</scope>
    <source>
        <strain evidence="2 3">C1</strain>
    </source>
</reference>
<accession>A0A399IHA4</accession>
<proteinExistence type="predicted"/>
<feature type="transmembrane region" description="Helical" evidence="1">
    <location>
        <begin position="89"/>
        <end position="122"/>
    </location>
</feature>
<comment type="caution">
    <text evidence="2">The sequence shown here is derived from an EMBL/GenBank/DDBJ whole genome shotgun (WGS) entry which is preliminary data.</text>
</comment>
<dbReference type="Proteomes" id="UP000265930">
    <property type="component" value="Unassembled WGS sequence"/>
</dbReference>
<evidence type="ECO:0000313" key="2">
    <source>
        <dbReference type="EMBL" id="RII32343.1"/>
    </source>
</evidence>
<keyword evidence="1" id="KW-1133">Transmembrane helix</keyword>
<dbReference type="Pfam" id="PF10112">
    <property type="entry name" value="Halogen_Hydrol"/>
    <property type="match status" value="1"/>
</dbReference>
<keyword evidence="1" id="KW-0472">Membrane</keyword>
<dbReference type="InterPro" id="IPR018770">
    <property type="entry name" value="ChloroindolylP_hydrolase"/>
</dbReference>
<organism evidence="2 3">
    <name type="scientific">Clostridium chromiireducens</name>
    <dbReference type="NCBI Taxonomy" id="225345"/>
    <lineage>
        <taxon>Bacteria</taxon>
        <taxon>Bacillati</taxon>
        <taxon>Bacillota</taxon>
        <taxon>Clostridia</taxon>
        <taxon>Eubacteriales</taxon>
        <taxon>Clostridiaceae</taxon>
        <taxon>Clostridium</taxon>
    </lineage>
</organism>